<dbReference type="Pfam" id="PF13439">
    <property type="entry name" value="Glyco_transf_4"/>
    <property type="match status" value="1"/>
</dbReference>
<dbReference type="GO" id="GO:0016757">
    <property type="term" value="F:glycosyltransferase activity"/>
    <property type="evidence" value="ECO:0007669"/>
    <property type="project" value="UniProtKB-KW"/>
</dbReference>
<gene>
    <name evidence="4" type="ORF">BC670_1258</name>
</gene>
<dbReference type="InterPro" id="IPR028098">
    <property type="entry name" value="Glyco_trans_4-like_N"/>
</dbReference>
<accession>A0A543G2V6</accession>
<dbReference type="Proteomes" id="UP000320773">
    <property type="component" value="Unassembled WGS sequence"/>
</dbReference>
<dbReference type="Gene3D" id="3.40.50.2000">
    <property type="entry name" value="Glycogen Phosphorylase B"/>
    <property type="match status" value="2"/>
</dbReference>
<comment type="caution">
    <text evidence="4">The sequence shown here is derived from an EMBL/GenBank/DDBJ whole genome shotgun (WGS) entry which is preliminary data.</text>
</comment>
<dbReference type="InterPro" id="IPR001296">
    <property type="entry name" value="Glyco_trans_1"/>
</dbReference>
<sequence>MKIVLDNIIFSNVNNGGVSNYWFELIKYIENQDIEVTYIENQKMESNFHRNQLNISSEKIFKTKYQKWNRLLPIDYNIEDEIIYHSSYYRALTHAKNAIEITTVHDFIHDFFSPIYKRKLHNYIKYAAIKRSKGVICVSNNTYKDMQRFCPTKPHQQTAVIPVGVSDDYFPKENTLQDFAQLKEWNIEKNGYLLFVGGRVNYKNFDYVLEVIKHTHFKLVVVGGGRFNKIELKKMTSISSAILHLDNVSNAHLNLLYNNAFALIYPSKYEGFGIPIVEAMKSGCPVIGFNQPIIKEIVADAALLLNHLDPSAYIYFENLLNKQTYRNEIIAKGIENSKKYSWTKCSKETLEFYQSLS</sequence>
<dbReference type="EMBL" id="VFPJ01000001">
    <property type="protein sequence ID" value="TQM40375.1"/>
    <property type="molecule type" value="Genomic_DNA"/>
</dbReference>
<dbReference type="RefSeq" id="WP_089079648.1">
    <property type="nucleotide sequence ID" value="NZ_VFPJ01000001.1"/>
</dbReference>
<evidence type="ECO:0000256" key="1">
    <source>
        <dbReference type="ARBA" id="ARBA00022679"/>
    </source>
</evidence>
<reference evidence="4 5" key="1">
    <citation type="submission" date="2019-06" db="EMBL/GenBank/DDBJ databases">
        <title>Genomic Encyclopedia of Archaeal and Bacterial Type Strains, Phase II (KMG-II): from individual species to whole genera.</title>
        <authorList>
            <person name="Goeker M."/>
        </authorList>
    </citation>
    <scope>NUCLEOTIDE SEQUENCE [LARGE SCALE GENOMIC DNA]</scope>
    <source>
        <strain evidence="4 5">DSM 24789</strain>
    </source>
</reference>
<organism evidence="4 5">
    <name type="scientific">Flavobacterium branchiophilum</name>
    <dbReference type="NCBI Taxonomy" id="55197"/>
    <lineage>
        <taxon>Bacteria</taxon>
        <taxon>Pseudomonadati</taxon>
        <taxon>Bacteroidota</taxon>
        <taxon>Flavobacteriia</taxon>
        <taxon>Flavobacteriales</taxon>
        <taxon>Flavobacteriaceae</taxon>
        <taxon>Flavobacterium</taxon>
    </lineage>
</organism>
<feature type="domain" description="Glycosyl transferase family 1" evidence="2">
    <location>
        <begin position="183"/>
        <end position="305"/>
    </location>
</feature>
<dbReference type="Pfam" id="PF00534">
    <property type="entry name" value="Glycos_transf_1"/>
    <property type="match status" value="1"/>
</dbReference>
<dbReference type="AlphaFoldDB" id="A0A543G2V6"/>
<keyword evidence="4" id="KW-0328">Glycosyltransferase</keyword>
<dbReference type="CDD" id="cd03809">
    <property type="entry name" value="GT4_MtfB-like"/>
    <property type="match status" value="1"/>
</dbReference>
<protein>
    <submittedName>
        <fullName evidence="4">Mannosyltransferase</fullName>
    </submittedName>
</protein>
<dbReference type="PANTHER" id="PTHR46401:SF2">
    <property type="entry name" value="GLYCOSYLTRANSFERASE WBBK-RELATED"/>
    <property type="match status" value="1"/>
</dbReference>
<feature type="domain" description="Glycosyltransferase subfamily 4-like N-terminal" evidence="3">
    <location>
        <begin position="16"/>
        <end position="168"/>
    </location>
</feature>
<evidence type="ECO:0000313" key="5">
    <source>
        <dbReference type="Proteomes" id="UP000320773"/>
    </source>
</evidence>
<name>A0A543G2V6_9FLAO</name>
<dbReference type="SUPFAM" id="SSF53756">
    <property type="entry name" value="UDP-Glycosyltransferase/glycogen phosphorylase"/>
    <property type="match status" value="1"/>
</dbReference>
<dbReference type="PANTHER" id="PTHR46401">
    <property type="entry name" value="GLYCOSYLTRANSFERASE WBBK-RELATED"/>
    <property type="match status" value="1"/>
</dbReference>
<evidence type="ECO:0000259" key="3">
    <source>
        <dbReference type="Pfam" id="PF13439"/>
    </source>
</evidence>
<evidence type="ECO:0000313" key="4">
    <source>
        <dbReference type="EMBL" id="TQM40375.1"/>
    </source>
</evidence>
<proteinExistence type="predicted"/>
<keyword evidence="1 4" id="KW-0808">Transferase</keyword>
<dbReference type="GO" id="GO:0009103">
    <property type="term" value="P:lipopolysaccharide biosynthetic process"/>
    <property type="evidence" value="ECO:0007669"/>
    <property type="project" value="TreeGrafter"/>
</dbReference>
<evidence type="ECO:0000259" key="2">
    <source>
        <dbReference type="Pfam" id="PF00534"/>
    </source>
</evidence>